<dbReference type="NCBIfam" id="TIGR02595">
    <property type="entry name" value="PEP_CTERM"/>
    <property type="match status" value="1"/>
</dbReference>
<feature type="signal peptide" evidence="1">
    <location>
        <begin position="1"/>
        <end position="19"/>
    </location>
</feature>
<accession>A0A1M7QWZ1</accession>
<feature type="domain" description="Ice-binding protein C-terminal" evidence="2">
    <location>
        <begin position="141"/>
        <end position="165"/>
    </location>
</feature>
<dbReference type="STRING" id="551987.SAMN05192549_108196"/>
<dbReference type="OrthoDB" id="8780564at2"/>
<protein>
    <submittedName>
        <fullName evidence="3">PEP-CTERM protein-sorting domain-containing protein</fullName>
    </submittedName>
</protein>
<dbReference type="EMBL" id="FRCX01000008">
    <property type="protein sequence ID" value="SHN36579.1"/>
    <property type="molecule type" value="Genomic_DNA"/>
</dbReference>
<evidence type="ECO:0000313" key="3">
    <source>
        <dbReference type="EMBL" id="SHN36579.1"/>
    </source>
</evidence>
<dbReference type="Proteomes" id="UP000184339">
    <property type="component" value="Unassembled WGS sequence"/>
</dbReference>
<keyword evidence="1" id="KW-0732">Signal</keyword>
<evidence type="ECO:0000256" key="1">
    <source>
        <dbReference type="SAM" id="SignalP"/>
    </source>
</evidence>
<keyword evidence="4" id="KW-1185">Reference proteome</keyword>
<proteinExistence type="predicted"/>
<dbReference type="RefSeq" id="WP_084560244.1">
    <property type="nucleotide sequence ID" value="NZ_FRCX01000008.1"/>
</dbReference>
<dbReference type="AlphaFoldDB" id="A0A1M7QWZ1"/>
<dbReference type="Pfam" id="PF07589">
    <property type="entry name" value="PEP-CTERM"/>
    <property type="match status" value="1"/>
</dbReference>
<evidence type="ECO:0000313" key="4">
    <source>
        <dbReference type="Proteomes" id="UP000184339"/>
    </source>
</evidence>
<gene>
    <name evidence="3" type="ORF">SAMN05192549_108196</name>
</gene>
<organism evidence="3 4">
    <name type="scientific">Duganella sacchari</name>
    <dbReference type="NCBI Taxonomy" id="551987"/>
    <lineage>
        <taxon>Bacteria</taxon>
        <taxon>Pseudomonadati</taxon>
        <taxon>Pseudomonadota</taxon>
        <taxon>Betaproteobacteria</taxon>
        <taxon>Burkholderiales</taxon>
        <taxon>Oxalobacteraceae</taxon>
        <taxon>Telluria group</taxon>
        <taxon>Duganella</taxon>
    </lineage>
</organism>
<sequence length="172" mass="18458">MKKLVLTTLFALASVAAKADTFVVDLVHSQSNPAKWTAKFGNSFAIADREPFFEDYYTFAPALGGQLRVNGGLLNIFSDNAENITFKEVTLNGYKFDLSKGTTFNLATLPTTVLTGPLKLHVFGKYGEASSYSGTINITTAVPEPETYAMLLGGLALVGAVVRRRKAAKPSA</sequence>
<evidence type="ECO:0000259" key="2">
    <source>
        <dbReference type="Pfam" id="PF07589"/>
    </source>
</evidence>
<feature type="chain" id="PRO_5009928895" evidence="1">
    <location>
        <begin position="20"/>
        <end position="172"/>
    </location>
</feature>
<name>A0A1M7QWZ1_9BURK</name>
<dbReference type="NCBIfam" id="NF038126">
    <property type="entry name" value="PEP_CTERM_FxDxF"/>
    <property type="match status" value="1"/>
</dbReference>
<reference evidence="4" key="1">
    <citation type="submission" date="2016-11" db="EMBL/GenBank/DDBJ databases">
        <authorList>
            <person name="Varghese N."/>
            <person name="Submissions S."/>
        </authorList>
    </citation>
    <scope>NUCLEOTIDE SEQUENCE [LARGE SCALE GENOMIC DNA]</scope>
    <source>
        <strain evidence="4">Sac-22</strain>
    </source>
</reference>
<dbReference type="InterPro" id="IPR013424">
    <property type="entry name" value="Ice-binding_C"/>
</dbReference>